<gene>
    <name evidence="1" type="ORF">OUZ56_020728</name>
</gene>
<comment type="caution">
    <text evidence="1">The sequence shown here is derived from an EMBL/GenBank/DDBJ whole genome shotgun (WGS) entry which is preliminary data.</text>
</comment>
<sequence length="75" mass="8877">MKDEEAALYHECYQEFILKIIGAPSLMNRHSQFKNKKSTTKFDLLKRRDHFNVVRKTTKWFSLASNSRKLGFPSL</sequence>
<evidence type="ECO:0000313" key="2">
    <source>
        <dbReference type="Proteomes" id="UP001234178"/>
    </source>
</evidence>
<dbReference type="Proteomes" id="UP001234178">
    <property type="component" value="Unassembled WGS sequence"/>
</dbReference>
<dbReference type="EMBL" id="JAOYFB010000003">
    <property type="protein sequence ID" value="KAK4011610.1"/>
    <property type="molecule type" value="Genomic_DNA"/>
</dbReference>
<proteinExistence type="predicted"/>
<evidence type="ECO:0000313" key="1">
    <source>
        <dbReference type="EMBL" id="KAK4011610.1"/>
    </source>
</evidence>
<protein>
    <submittedName>
        <fullName evidence="1">Uncharacterized protein</fullName>
    </submittedName>
</protein>
<keyword evidence="2" id="KW-1185">Reference proteome</keyword>
<reference evidence="1 2" key="1">
    <citation type="journal article" date="2023" name="Nucleic Acids Res.">
        <title>The hologenome of Daphnia magna reveals possible DNA methylation and microbiome-mediated evolution of the host genome.</title>
        <authorList>
            <person name="Chaturvedi A."/>
            <person name="Li X."/>
            <person name="Dhandapani V."/>
            <person name="Marshall H."/>
            <person name="Kissane S."/>
            <person name="Cuenca-Cambronero M."/>
            <person name="Asole G."/>
            <person name="Calvet F."/>
            <person name="Ruiz-Romero M."/>
            <person name="Marangio P."/>
            <person name="Guigo R."/>
            <person name="Rago D."/>
            <person name="Mirbahai L."/>
            <person name="Eastwood N."/>
            <person name="Colbourne J.K."/>
            <person name="Zhou J."/>
            <person name="Mallon E."/>
            <person name="Orsini L."/>
        </authorList>
    </citation>
    <scope>NUCLEOTIDE SEQUENCE [LARGE SCALE GENOMIC DNA]</scope>
    <source>
        <strain evidence="1">LRV0_1</strain>
    </source>
</reference>
<accession>A0ABQ9ZF99</accession>
<name>A0ABQ9ZF99_9CRUS</name>
<organism evidence="1 2">
    <name type="scientific">Daphnia magna</name>
    <dbReference type="NCBI Taxonomy" id="35525"/>
    <lineage>
        <taxon>Eukaryota</taxon>
        <taxon>Metazoa</taxon>
        <taxon>Ecdysozoa</taxon>
        <taxon>Arthropoda</taxon>
        <taxon>Crustacea</taxon>
        <taxon>Branchiopoda</taxon>
        <taxon>Diplostraca</taxon>
        <taxon>Cladocera</taxon>
        <taxon>Anomopoda</taxon>
        <taxon>Daphniidae</taxon>
        <taxon>Daphnia</taxon>
    </lineage>
</organism>